<sequence length="241" mass="27849">MTQGPVVKISDPYRSMLHKRWDNTLIVMLWGRNIGYRTLCNRLPNLWRLKESVRVVDLANNFYFVKFQTLTDGPWIVMGHYLTVEPWRPQFNPSTHKVTSIVAWIQIPDLSCEYYDRCLLQVVCNEIGRLEALRGRYARVALEIDLSKPLQSQILVDDKWYLISYENIPDICFECGLVLIPKAAHPEGHSPAPVVSRQPRGEWMIAGRKRRPPRTGDGHQNKETNTNKGSINALNFGSRFD</sequence>
<organism evidence="3 4">
    <name type="scientific">Turnera subulata</name>
    <dbReference type="NCBI Taxonomy" id="218843"/>
    <lineage>
        <taxon>Eukaryota</taxon>
        <taxon>Viridiplantae</taxon>
        <taxon>Streptophyta</taxon>
        <taxon>Embryophyta</taxon>
        <taxon>Tracheophyta</taxon>
        <taxon>Spermatophyta</taxon>
        <taxon>Magnoliopsida</taxon>
        <taxon>eudicotyledons</taxon>
        <taxon>Gunneridae</taxon>
        <taxon>Pentapetalae</taxon>
        <taxon>rosids</taxon>
        <taxon>fabids</taxon>
        <taxon>Malpighiales</taxon>
        <taxon>Passifloraceae</taxon>
        <taxon>Turnera</taxon>
    </lineage>
</organism>
<keyword evidence="4" id="KW-1185">Reference proteome</keyword>
<accession>A0A9Q0JMJ2</accession>
<feature type="compositionally biased region" description="Polar residues" evidence="1">
    <location>
        <begin position="223"/>
        <end position="235"/>
    </location>
</feature>
<dbReference type="Proteomes" id="UP001141552">
    <property type="component" value="Unassembled WGS sequence"/>
</dbReference>
<dbReference type="InterPro" id="IPR040256">
    <property type="entry name" value="At4g02000-like"/>
</dbReference>
<comment type="caution">
    <text evidence="3">The sequence shown here is derived from an EMBL/GenBank/DDBJ whole genome shotgun (WGS) entry which is preliminary data.</text>
</comment>
<reference evidence="3" key="1">
    <citation type="submission" date="2022-02" db="EMBL/GenBank/DDBJ databases">
        <authorList>
            <person name="Henning P.M."/>
            <person name="McCubbin A.G."/>
            <person name="Shore J.S."/>
        </authorList>
    </citation>
    <scope>NUCLEOTIDE SEQUENCE</scope>
    <source>
        <strain evidence="3">F60SS</strain>
        <tissue evidence="3">Leaves</tissue>
    </source>
</reference>
<reference evidence="3" key="2">
    <citation type="journal article" date="2023" name="Plants (Basel)">
        <title>Annotation of the Turnera subulata (Passifloraceae) Draft Genome Reveals the S-Locus Evolved after the Divergence of Turneroideae from Passifloroideae in a Stepwise Manner.</title>
        <authorList>
            <person name="Henning P.M."/>
            <person name="Roalson E.H."/>
            <person name="Mir W."/>
            <person name="McCubbin A.G."/>
            <person name="Shore J.S."/>
        </authorList>
    </citation>
    <scope>NUCLEOTIDE SEQUENCE</scope>
    <source>
        <strain evidence="3">F60SS</strain>
    </source>
</reference>
<feature type="region of interest" description="Disordered" evidence="1">
    <location>
        <begin position="207"/>
        <end position="241"/>
    </location>
</feature>
<protein>
    <recommendedName>
        <fullName evidence="2">DUF4283 domain-containing protein</fullName>
    </recommendedName>
</protein>
<proteinExistence type="predicted"/>
<feature type="domain" description="DUF4283" evidence="2">
    <location>
        <begin position="19"/>
        <end position="94"/>
    </location>
</feature>
<dbReference type="OrthoDB" id="1001863at2759"/>
<dbReference type="AlphaFoldDB" id="A0A9Q0JMJ2"/>
<dbReference type="EMBL" id="JAKUCV010001244">
    <property type="protein sequence ID" value="KAJ4847154.1"/>
    <property type="molecule type" value="Genomic_DNA"/>
</dbReference>
<dbReference type="PANTHER" id="PTHR31286">
    <property type="entry name" value="GLYCINE-RICH CELL WALL STRUCTURAL PROTEIN 1.8-LIKE"/>
    <property type="match status" value="1"/>
</dbReference>
<evidence type="ECO:0000256" key="1">
    <source>
        <dbReference type="SAM" id="MobiDB-lite"/>
    </source>
</evidence>
<evidence type="ECO:0000313" key="3">
    <source>
        <dbReference type="EMBL" id="KAJ4847154.1"/>
    </source>
</evidence>
<dbReference type="Pfam" id="PF14111">
    <property type="entry name" value="DUF4283"/>
    <property type="match status" value="1"/>
</dbReference>
<evidence type="ECO:0000313" key="4">
    <source>
        <dbReference type="Proteomes" id="UP001141552"/>
    </source>
</evidence>
<dbReference type="PANTHER" id="PTHR31286:SF99">
    <property type="entry name" value="DUF4283 DOMAIN-CONTAINING PROTEIN"/>
    <property type="match status" value="1"/>
</dbReference>
<gene>
    <name evidence="3" type="ORF">Tsubulata_033683</name>
</gene>
<dbReference type="InterPro" id="IPR025558">
    <property type="entry name" value="DUF4283"/>
</dbReference>
<evidence type="ECO:0000259" key="2">
    <source>
        <dbReference type="Pfam" id="PF14111"/>
    </source>
</evidence>
<feature type="non-terminal residue" evidence="3">
    <location>
        <position position="241"/>
    </location>
</feature>
<name>A0A9Q0JMJ2_9ROSI</name>